<keyword evidence="4" id="KW-1185">Reference proteome</keyword>
<dbReference type="eggNOG" id="ENOG502RMCG">
    <property type="taxonomic scope" value="Eukaryota"/>
</dbReference>
<name>E3QP07_COLGM</name>
<sequence length="418" mass="47672">MMTSTRMALWSRKKPVTAKDWKIQNLVKFVDAIEACGEDEEKLKLFYENLSISLGESQLPYRAFLEHYEEKLEVLRFIASSSFVQEEGQKARRIEHALINRFVWAAIWVAPIETFREWKTTIDNDEPLHFDNMTAKMKALLPELVNIWKGKNPSGSSNVQPRPARMEAPKRAALERDNYRCVILGSHDPQVAHIYPYASILNASRCSTMTRFVLREVWGDDAIRKFMDLMNMNHVDVAENMISLCCQIHFWLDHLKIALEPVEAMSNPHKLFVRVRHLADSNLRPKRKGVDPTVPLDTDPKKVLEDLMTGATGSAKQKIELSARHFNSGEPIRDGHMFLMETNDPQESPLPSIEIMKVAYRMALMIQLAGAAEDDDEYDDEEYDDAPDAPDAPEDSVGTPDSETNFSAVDYDSLRGSE</sequence>
<dbReference type="EMBL" id="GG697363">
    <property type="protein sequence ID" value="EFQ32595.1"/>
    <property type="molecule type" value="Genomic_DNA"/>
</dbReference>
<gene>
    <name evidence="3" type="ORF">GLRG_07609</name>
</gene>
<feature type="compositionally biased region" description="Acidic residues" evidence="1">
    <location>
        <begin position="372"/>
        <end position="394"/>
    </location>
</feature>
<evidence type="ECO:0000256" key="1">
    <source>
        <dbReference type="SAM" id="MobiDB-lite"/>
    </source>
</evidence>
<dbReference type="OrthoDB" id="4796901at2759"/>
<evidence type="ECO:0000313" key="3">
    <source>
        <dbReference type="EMBL" id="EFQ32595.1"/>
    </source>
</evidence>
<feature type="region of interest" description="Disordered" evidence="1">
    <location>
        <begin position="371"/>
        <end position="418"/>
    </location>
</feature>
<protein>
    <recommendedName>
        <fullName evidence="2">HNH nuclease domain-containing protein</fullName>
    </recommendedName>
</protein>
<reference evidence="4" key="1">
    <citation type="journal article" date="2012" name="Nat. Genet.">
        <title>Lifestyle transitions in plant pathogenic Colletotrichum fungi deciphered by genome and transcriptome analyses.</title>
        <authorList>
            <person name="O'Connell R.J."/>
            <person name="Thon M.R."/>
            <person name="Hacquard S."/>
            <person name="Amyotte S.G."/>
            <person name="Kleemann J."/>
            <person name="Torres M.F."/>
            <person name="Damm U."/>
            <person name="Buiate E.A."/>
            <person name="Epstein L."/>
            <person name="Alkan N."/>
            <person name="Altmueller J."/>
            <person name="Alvarado-Balderrama L."/>
            <person name="Bauser C.A."/>
            <person name="Becker C."/>
            <person name="Birren B.W."/>
            <person name="Chen Z."/>
            <person name="Choi J."/>
            <person name="Crouch J.A."/>
            <person name="Duvick J.P."/>
            <person name="Farman M.A."/>
            <person name="Gan P."/>
            <person name="Heiman D."/>
            <person name="Henrissat B."/>
            <person name="Howard R.J."/>
            <person name="Kabbage M."/>
            <person name="Koch C."/>
            <person name="Kracher B."/>
            <person name="Kubo Y."/>
            <person name="Law A.D."/>
            <person name="Lebrun M.-H."/>
            <person name="Lee Y.-H."/>
            <person name="Miyara I."/>
            <person name="Moore N."/>
            <person name="Neumann U."/>
            <person name="Nordstroem K."/>
            <person name="Panaccione D.G."/>
            <person name="Panstruga R."/>
            <person name="Place M."/>
            <person name="Proctor R.H."/>
            <person name="Prusky D."/>
            <person name="Rech G."/>
            <person name="Reinhardt R."/>
            <person name="Rollins J.A."/>
            <person name="Rounsley S."/>
            <person name="Schardl C.L."/>
            <person name="Schwartz D.C."/>
            <person name="Shenoy N."/>
            <person name="Shirasu K."/>
            <person name="Sikhakolli U.R."/>
            <person name="Stueber K."/>
            <person name="Sukno S.A."/>
            <person name="Sweigard J.A."/>
            <person name="Takano Y."/>
            <person name="Takahara H."/>
            <person name="Trail F."/>
            <person name="van der Does H.C."/>
            <person name="Voll L.M."/>
            <person name="Will I."/>
            <person name="Young S."/>
            <person name="Zeng Q."/>
            <person name="Zhang J."/>
            <person name="Zhou S."/>
            <person name="Dickman M.B."/>
            <person name="Schulze-Lefert P."/>
            <person name="Ver Loren van Themaat E."/>
            <person name="Ma L.-J."/>
            <person name="Vaillancourt L.J."/>
        </authorList>
    </citation>
    <scope>NUCLEOTIDE SEQUENCE [LARGE SCALE GENOMIC DNA]</scope>
    <source>
        <strain evidence="4">M1.001 / M2 / FGSC 10212</strain>
    </source>
</reference>
<dbReference type="RefSeq" id="XP_008096615.1">
    <property type="nucleotide sequence ID" value="XM_008098424.1"/>
</dbReference>
<proteinExistence type="predicted"/>
<dbReference type="AlphaFoldDB" id="E3QP07"/>
<dbReference type="HOGENOM" id="CLU_642517_0_0_1"/>
<organism evidence="4">
    <name type="scientific">Colletotrichum graminicola (strain M1.001 / M2 / FGSC 10212)</name>
    <name type="common">Maize anthracnose fungus</name>
    <name type="synonym">Glomerella graminicola</name>
    <dbReference type="NCBI Taxonomy" id="645133"/>
    <lineage>
        <taxon>Eukaryota</taxon>
        <taxon>Fungi</taxon>
        <taxon>Dikarya</taxon>
        <taxon>Ascomycota</taxon>
        <taxon>Pezizomycotina</taxon>
        <taxon>Sordariomycetes</taxon>
        <taxon>Hypocreomycetidae</taxon>
        <taxon>Glomerellales</taxon>
        <taxon>Glomerellaceae</taxon>
        <taxon>Colletotrichum</taxon>
        <taxon>Colletotrichum graminicola species complex</taxon>
    </lineage>
</organism>
<feature type="domain" description="HNH nuclease" evidence="2">
    <location>
        <begin position="181"/>
        <end position="259"/>
    </location>
</feature>
<dbReference type="GeneID" id="24412974"/>
<accession>E3QP07</accession>
<evidence type="ECO:0000313" key="4">
    <source>
        <dbReference type="Proteomes" id="UP000008782"/>
    </source>
</evidence>
<dbReference type="Pfam" id="PF13391">
    <property type="entry name" value="HNH_2"/>
    <property type="match status" value="1"/>
</dbReference>
<evidence type="ECO:0000259" key="2">
    <source>
        <dbReference type="Pfam" id="PF13391"/>
    </source>
</evidence>
<dbReference type="Proteomes" id="UP000008782">
    <property type="component" value="Unassembled WGS sequence"/>
</dbReference>
<dbReference type="VEuPathDB" id="FungiDB:GLRG_07609"/>
<dbReference type="InterPro" id="IPR003615">
    <property type="entry name" value="HNH_nuc"/>
</dbReference>